<dbReference type="Pfam" id="PF02464">
    <property type="entry name" value="CinA"/>
    <property type="match status" value="1"/>
</dbReference>
<dbReference type="CDD" id="cd00885">
    <property type="entry name" value="cinA"/>
    <property type="match status" value="1"/>
</dbReference>
<dbReference type="SMART" id="SM00852">
    <property type="entry name" value="MoCF_biosynth"/>
    <property type="match status" value="1"/>
</dbReference>
<accession>A0AAE9XFM0</accession>
<dbReference type="PANTHER" id="PTHR13939:SF0">
    <property type="entry name" value="NMN AMIDOHYDROLASE-LIKE PROTEIN YFAY"/>
    <property type="match status" value="1"/>
</dbReference>
<dbReference type="SUPFAM" id="SSF142433">
    <property type="entry name" value="CinA-like"/>
    <property type="match status" value="1"/>
</dbReference>
<dbReference type="RefSeq" id="WP_272163529.1">
    <property type="nucleotide sequence ID" value="NZ_CP116507.1"/>
</dbReference>
<evidence type="ECO:0000259" key="2">
    <source>
        <dbReference type="SMART" id="SM00852"/>
    </source>
</evidence>
<dbReference type="AlphaFoldDB" id="A0AAE9XFM0"/>
<dbReference type="Pfam" id="PF00994">
    <property type="entry name" value="MoCF_biosynth"/>
    <property type="match status" value="1"/>
</dbReference>
<dbReference type="InterPro" id="IPR001453">
    <property type="entry name" value="MoaB/Mog_dom"/>
</dbReference>
<dbReference type="HAMAP" id="MF_00226_B">
    <property type="entry name" value="CinA_B"/>
    <property type="match status" value="1"/>
</dbReference>
<evidence type="ECO:0000313" key="4">
    <source>
        <dbReference type="Proteomes" id="UP001179600"/>
    </source>
</evidence>
<dbReference type="Gene3D" id="3.40.980.10">
    <property type="entry name" value="MoaB/Mog-like domain"/>
    <property type="match status" value="1"/>
</dbReference>
<dbReference type="Pfam" id="PF18146">
    <property type="entry name" value="CinA_KH"/>
    <property type="match status" value="1"/>
</dbReference>
<evidence type="ECO:0000313" key="3">
    <source>
        <dbReference type="EMBL" id="WCG23143.1"/>
    </source>
</evidence>
<organism evidence="3 4">
    <name type="scientific">Vagococcus lutrae</name>
    <dbReference type="NCBI Taxonomy" id="81947"/>
    <lineage>
        <taxon>Bacteria</taxon>
        <taxon>Bacillati</taxon>
        <taxon>Bacillota</taxon>
        <taxon>Bacilli</taxon>
        <taxon>Lactobacillales</taxon>
        <taxon>Enterococcaceae</taxon>
        <taxon>Vagococcus</taxon>
    </lineage>
</organism>
<feature type="domain" description="MoaB/Mog" evidence="2">
    <location>
        <begin position="4"/>
        <end position="170"/>
    </location>
</feature>
<dbReference type="InterPro" id="IPR008136">
    <property type="entry name" value="CinA_C"/>
</dbReference>
<name>A0AAE9XFM0_9ENTE</name>
<sequence length="417" mass="45927">MRAEIIAVGTELLIGQVVNTNATFLSEELVGIGYDIYYHSVVGDNPERLKELIGQASQRSELIVLCGGLGPTEDDLTRDVLADYLKEPMVLDPEGYDKIDTYMTRSGREMTENNRRQALTIQGGQAIPNDTGLAVGTFYQAETTSYLVLPGPPRELKPMFYHHVIPLLKQQLPQTDQLYSRVLRFFGIGESQLVLELETLIHEQTNPTIAPYAGDTEVRLRLTVKATDETTANEMLDEMEEKIMSQVGDYFYGYGEENSLIKETVKALQAAKRTVASAESLTAGMFMSALGDVPGVSSVFNGGFVTYTNEMKRCLLKIDSALLAQHGAVSEACACAMAEQARLLTKSDYGVALTGVAGPDKSEGEPVGSVWIGLSSAISGTQAYHFQLQRDRQYIRQSAMMRAMDLLRRQVIAENHD</sequence>
<dbReference type="InterPro" id="IPR050101">
    <property type="entry name" value="CinA"/>
</dbReference>
<gene>
    <name evidence="1" type="primary">cinA</name>
    <name evidence="3" type="ORF">PML95_02570</name>
</gene>
<dbReference type="Gene3D" id="3.90.950.20">
    <property type="entry name" value="CinA-like"/>
    <property type="match status" value="1"/>
</dbReference>
<comment type="similarity">
    <text evidence="1">Belongs to the CinA family.</text>
</comment>
<dbReference type="SUPFAM" id="SSF53218">
    <property type="entry name" value="Molybdenum cofactor biosynthesis proteins"/>
    <property type="match status" value="1"/>
</dbReference>
<dbReference type="NCBIfam" id="TIGR00200">
    <property type="entry name" value="cinA_nterm"/>
    <property type="match status" value="1"/>
</dbReference>
<dbReference type="PANTHER" id="PTHR13939">
    <property type="entry name" value="NICOTINAMIDE-NUCLEOTIDE AMIDOHYDROLASE PNCC"/>
    <property type="match status" value="1"/>
</dbReference>
<dbReference type="InterPro" id="IPR041424">
    <property type="entry name" value="CinA_KH"/>
</dbReference>
<protein>
    <recommendedName>
        <fullName evidence="1">Putative competence-damage inducible protein</fullName>
    </recommendedName>
</protein>
<proteinExistence type="inferred from homology"/>
<dbReference type="InterPro" id="IPR036425">
    <property type="entry name" value="MoaB/Mog-like_dom_sf"/>
</dbReference>
<dbReference type="NCBIfam" id="TIGR00199">
    <property type="entry name" value="PncC_domain"/>
    <property type="match status" value="1"/>
</dbReference>
<dbReference type="Proteomes" id="UP001179600">
    <property type="component" value="Chromosome"/>
</dbReference>
<dbReference type="EMBL" id="CP116507">
    <property type="protein sequence ID" value="WCG23143.1"/>
    <property type="molecule type" value="Genomic_DNA"/>
</dbReference>
<dbReference type="NCBIfam" id="TIGR00177">
    <property type="entry name" value="molyb_syn"/>
    <property type="match status" value="1"/>
</dbReference>
<dbReference type="InterPro" id="IPR008135">
    <property type="entry name" value="Competence-induced_CinA"/>
</dbReference>
<dbReference type="PIRSF" id="PIRSF006728">
    <property type="entry name" value="CinA"/>
    <property type="match status" value="1"/>
</dbReference>
<dbReference type="NCBIfam" id="NF001813">
    <property type="entry name" value="PRK00549.1"/>
    <property type="match status" value="1"/>
</dbReference>
<dbReference type="InterPro" id="IPR036653">
    <property type="entry name" value="CinA-like_C"/>
</dbReference>
<dbReference type="Gene3D" id="3.30.70.2860">
    <property type="match status" value="1"/>
</dbReference>
<evidence type="ECO:0000256" key="1">
    <source>
        <dbReference type="HAMAP-Rule" id="MF_00226"/>
    </source>
</evidence>
<reference evidence="3" key="1">
    <citation type="submission" date="2023-01" db="EMBL/GenBank/DDBJ databases">
        <title>Oxazolidinone resistance genes in florfenicol resistant enterococci from beef cattle and veal calves at slaughter.</title>
        <authorList>
            <person name="Biggel M."/>
        </authorList>
    </citation>
    <scope>NUCLEOTIDE SEQUENCE</scope>
    <source>
        <strain evidence="3">K204-1</strain>
    </source>
</reference>